<gene>
    <name evidence="1" type="ORF">GXY_13438</name>
</gene>
<accession>D5QHQ9</accession>
<protein>
    <submittedName>
        <fullName evidence="1">Uncharacterized protein</fullName>
    </submittedName>
</protein>
<reference evidence="1 2" key="1">
    <citation type="journal article" date="2010" name="J. Bacteriol.">
        <title>Genome sequence of a cellulose-producing bacterium, Gluconacetobacter hansenii ATCC 23769.</title>
        <authorList>
            <person name="Iyer P.R."/>
            <person name="Geib S.M."/>
            <person name="Catchmark J."/>
            <person name="Kao T.H."/>
            <person name="Tien M."/>
        </authorList>
    </citation>
    <scope>NUCLEOTIDE SEQUENCE [LARGE SCALE GENOMIC DNA]</scope>
    <source>
        <strain evidence="1 2">ATCC 23769</strain>
    </source>
</reference>
<dbReference type="Proteomes" id="UP000006468">
    <property type="component" value="Chromosome"/>
</dbReference>
<evidence type="ECO:0000313" key="1">
    <source>
        <dbReference type="EMBL" id="EFG83384.1"/>
    </source>
</evidence>
<comment type="caution">
    <text evidence="1">The sequence shown here is derived from an EMBL/GenBank/DDBJ whole genome shotgun (WGS) entry which is preliminary data.</text>
</comment>
<sequence length="40" mass="4301">MYPIINPAHDIAIGIARAVPDRMTDNAPTMLFIAGHLLLG</sequence>
<dbReference type="HOGENOM" id="CLU_3291220_0_0_5"/>
<proteinExistence type="predicted"/>
<evidence type="ECO:0000313" key="2">
    <source>
        <dbReference type="Proteomes" id="UP000006468"/>
    </source>
</evidence>
<organism evidence="1 2">
    <name type="scientific">Novacetimonas hansenii ATCC 23769</name>
    <dbReference type="NCBI Taxonomy" id="714995"/>
    <lineage>
        <taxon>Bacteria</taxon>
        <taxon>Pseudomonadati</taxon>
        <taxon>Pseudomonadota</taxon>
        <taxon>Alphaproteobacteria</taxon>
        <taxon>Acetobacterales</taxon>
        <taxon>Acetobacteraceae</taxon>
        <taxon>Novacetimonas</taxon>
    </lineage>
</organism>
<name>D5QHQ9_NOVHA</name>
<dbReference type="EMBL" id="ADTV01000051">
    <property type="protein sequence ID" value="EFG83384.1"/>
    <property type="molecule type" value="Genomic_DNA"/>
</dbReference>
<dbReference type="AlphaFoldDB" id="D5QHQ9"/>